<dbReference type="InterPro" id="IPR001789">
    <property type="entry name" value="Sig_transdc_resp-reg_receiver"/>
</dbReference>
<dbReference type="Pfam" id="PF00072">
    <property type="entry name" value="Response_reg"/>
    <property type="match status" value="1"/>
</dbReference>
<dbReference type="InterPro" id="IPR001867">
    <property type="entry name" value="OmpR/PhoB-type_DNA-bd"/>
</dbReference>
<dbReference type="InterPro" id="IPR016032">
    <property type="entry name" value="Sig_transdc_resp-reg_C-effctor"/>
</dbReference>
<feature type="DNA-binding region" description="OmpR/PhoB-type" evidence="9">
    <location>
        <begin position="124"/>
        <end position="218"/>
    </location>
</feature>
<dbReference type="Gene3D" id="6.10.250.690">
    <property type="match status" value="1"/>
</dbReference>
<dbReference type="Gene3D" id="3.40.50.2300">
    <property type="match status" value="1"/>
</dbReference>
<organism evidence="12 13">
    <name type="scientific">Bosea minatitlanensis</name>
    <dbReference type="NCBI Taxonomy" id="128782"/>
    <lineage>
        <taxon>Bacteria</taxon>
        <taxon>Pseudomonadati</taxon>
        <taxon>Pseudomonadota</taxon>
        <taxon>Alphaproteobacteria</taxon>
        <taxon>Hyphomicrobiales</taxon>
        <taxon>Boseaceae</taxon>
        <taxon>Bosea</taxon>
    </lineage>
</organism>
<dbReference type="PANTHER" id="PTHR48111">
    <property type="entry name" value="REGULATOR OF RPOS"/>
    <property type="match status" value="1"/>
</dbReference>
<reference evidence="13" key="1">
    <citation type="journal article" date="2019" name="Int. J. Syst. Evol. Microbiol.">
        <title>The Global Catalogue of Microorganisms (GCM) 10K type strain sequencing project: providing services to taxonomists for standard genome sequencing and annotation.</title>
        <authorList>
            <consortium name="The Broad Institute Genomics Platform"/>
            <consortium name="The Broad Institute Genome Sequencing Center for Infectious Disease"/>
            <person name="Wu L."/>
            <person name="Ma J."/>
        </authorList>
    </citation>
    <scope>NUCLEOTIDE SEQUENCE [LARGE SCALE GENOMIC DNA]</scope>
    <source>
        <strain evidence="13">CGMCC 1.15643</strain>
    </source>
</reference>
<keyword evidence="13" id="KW-1185">Reference proteome</keyword>
<dbReference type="Proteomes" id="UP001595976">
    <property type="component" value="Unassembled WGS sequence"/>
</dbReference>
<dbReference type="InterPro" id="IPR011006">
    <property type="entry name" value="CheY-like_superfamily"/>
</dbReference>
<dbReference type="CDD" id="cd17624">
    <property type="entry name" value="REC_OmpR_PmrA-like"/>
    <property type="match status" value="1"/>
</dbReference>
<protein>
    <submittedName>
        <fullName evidence="12">Response regulator</fullName>
    </submittedName>
</protein>
<evidence type="ECO:0000259" key="10">
    <source>
        <dbReference type="PROSITE" id="PS50110"/>
    </source>
</evidence>
<gene>
    <name evidence="12" type="ORF">ACFPK2_19935</name>
</gene>
<dbReference type="RefSeq" id="WP_158446195.1">
    <property type="nucleotide sequence ID" value="NZ_JAOAOS010000010.1"/>
</dbReference>
<proteinExistence type="predicted"/>
<evidence type="ECO:0000313" key="13">
    <source>
        <dbReference type="Proteomes" id="UP001595976"/>
    </source>
</evidence>
<evidence type="ECO:0000256" key="2">
    <source>
        <dbReference type="ARBA" id="ARBA00022490"/>
    </source>
</evidence>
<accession>A0ABW0F7X0</accession>
<dbReference type="InterPro" id="IPR039420">
    <property type="entry name" value="WalR-like"/>
</dbReference>
<keyword evidence="5" id="KW-0805">Transcription regulation</keyword>
<evidence type="ECO:0000259" key="11">
    <source>
        <dbReference type="PROSITE" id="PS51755"/>
    </source>
</evidence>
<dbReference type="SMART" id="SM00862">
    <property type="entry name" value="Trans_reg_C"/>
    <property type="match status" value="1"/>
</dbReference>
<keyword evidence="2" id="KW-0963">Cytoplasm</keyword>
<comment type="subcellular location">
    <subcellularLocation>
        <location evidence="1">Cytoplasm</location>
    </subcellularLocation>
</comment>
<evidence type="ECO:0000256" key="1">
    <source>
        <dbReference type="ARBA" id="ARBA00004496"/>
    </source>
</evidence>
<evidence type="ECO:0000256" key="8">
    <source>
        <dbReference type="PROSITE-ProRule" id="PRU00169"/>
    </source>
</evidence>
<evidence type="ECO:0000256" key="9">
    <source>
        <dbReference type="PROSITE-ProRule" id="PRU01091"/>
    </source>
</evidence>
<evidence type="ECO:0000256" key="6">
    <source>
        <dbReference type="ARBA" id="ARBA00023125"/>
    </source>
</evidence>
<feature type="domain" description="OmpR/PhoB-type" evidence="11">
    <location>
        <begin position="124"/>
        <end position="218"/>
    </location>
</feature>
<dbReference type="InterPro" id="IPR036388">
    <property type="entry name" value="WH-like_DNA-bd_sf"/>
</dbReference>
<dbReference type="EMBL" id="JBHSLI010000009">
    <property type="protein sequence ID" value="MFC5295268.1"/>
    <property type="molecule type" value="Genomic_DNA"/>
</dbReference>
<feature type="modified residue" description="4-aspartylphosphate" evidence="8">
    <location>
        <position position="51"/>
    </location>
</feature>
<dbReference type="PROSITE" id="PS51755">
    <property type="entry name" value="OMPR_PHOB"/>
    <property type="match status" value="1"/>
</dbReference>
<dbReference type="Gene3D" id="1.10.10.10">
    <property type="entry name" value="Winged helix-like DNA-binding domain superfamily/Winged helix DNA-binding domain"/>
    <property type="match status" value="1"/>
</dbReference>
<evidence type="ECO:0000313" key="12">
    <source>
        <dbReference type="EMBL" id="MFC5295268.1"/>
    </source>
</evidence>
<comment type="caution">
    <text evidence="12">The sequence shown here is derived from an EMBL/GenBank/DDBJ whole genome shotgun (WGS) entry which is preliminary data.</text>
</comment>
<dbReference type="CDD" id="cd00383">
    <property type="entry name" value="trans_reg_C"/>
    <property type="match status" value="1"/>
</dbReference>
<dbReference type="SUPFAM" id="SSF52172">
    <property type="entry name" value="CheY-like"/>
    <property type="match status" value="1"/>
</dbReference>
<dbReference type="PROSITE" id="PS50110">
    <property type="entry name" value="RESPONSE_REGULATORY"/>
    <property type="match status" value="1"/>
</dbReference>
<evidence type="ECO:0000256" key="7">
    <source>
        <dbReference type="ARBA" id="ARBA00023163"/>
    </source>
</evidence>
<evidence type="ECO:0000256" key="3">
    <source>
        <dbReference type="ARBA" id="ARBA00022553"/>
    </source>
</evidence>
<sequence length="220" mass="23718">MRVLIVEDDPILADGLAVGLRFHGVCAEVVGSCADGRHALAAGAFDAIVLDLMLPDGSGLDLLESLRAAGERRPILLLTALDETRDRIAGLDRGADDYLGKPFDLDELAARLRAIVRRGEGRAAATIAAAGLVLDPGSHGVSRGGVPLDVTRREFAILRALAERPGIIRSRAELEERLYGWQEDVESNAIEVHVHNLRQKLGRGLIETVRGLGYRLRQAP</sequence>
<keyword evidence="6 9" id="KW-0238">DNA-binding</keyword>
<dbReference type="SUPFAM" id="SSF46894">
    <property type="entry name" value="C-terminal effector domain of the bipartite response regulators"/>
    <property type="match status" value="1"/>
</dbReference>
<dbReference type="PANTHER" id="PTHR48111:SF35">
    <property type="entry name" value="TRANSCRIPTIONAL REGULATORY PROTEIN QSEB"/>
    <property type="match status" value="1"/>
</dbReference>
<dbReference type="SMART" id="SM00448">
    <property type="entry name" value="REC"/>
    <property type="match status" value="1"/>
</dbReference>
<keyword evidence="3 8" id="KW-0597">Phosphoprotein</keyword>
<dbReference type="Pfam" id="PF00486">
    <property type="entry name" value="Trans_reg_C"/>
    <property type="match status" value="1"/>
</dbReference>
<feature type="domain" description="Response regulatory" evidence="10">
    <location>
        <begin position="2"/>
        <end position="116"/>
    </location>
</feature>
<evidence type="ECO:0000256" key="4">
    <source>
        <dbReference type="ARBA" id="ARBA00023012"/>
    </source>
</evidence>
<keyword evidence="4" id="KW-0902">Two-component regulatory system</keyword>
<evidence type="ECO:0000256" key="5">
    <source>
        <dbReference type="ARBA" id="ARBA00023015"/>
    </source>
</evidence>
<name>A0ABW0F7X0_9HYPH</name>
<keyword evidence="7" id="KW-0804">Transcription</keyword>